<dbReference type="Pfam" id="PF08808">
    <property type="entry name" value="RES"/>
    <property type="match status" value="1"/>
</dbReference>
<dbReference type="InParanoid" id="A0A2G4YLV2"/>
<dbReference type="EMBL" id="PDEM01000033">
    <property type="protein sequence ID" value="PHZ83278.1"/>
    <property type="molecule type" value="Genomic_DNA"/>
</dbReference>
<feature type="domain" description="RES" evidence="2">
    <location>
        <begin position="120"/>
        <end position="257"/>
    </location>
</feature>
<dbReference type="SMART" id="SM00953">
    <property type="entry name" value="RES"/>
    <property type="match status" value="1"/>
</dbReference>
<feature type="region of interest" description="Disordered" evidence="1">
    <location>
        <begin position="1"/>
        <end position="29"/>
    </location>
</feature>
<reference evidence="3 4" key="1">
    <citation type="submission" date="2017-10" db="EMBL/GenBank/DDBJ databases">
        <title>Frigbacter circumglobatus gen. nov. sp. nov., isolated from sediment cultured in situ.</title>
        <authorList>
            <person name="Zhao Z."/>
        </authorList>
    </citation>
    <scope>NUCLEOTIDE SEQUENCE [LARGE SCALE GENOMIC DNA]</scope>
    <source>
        <strain evidence="3 4">ZYL</strain>
    </source>
</reference>
<dbReference type="InterPro" id="IPR014914">
    <property type="entry name" value="RES_dom"/>
</dbReference>
<gene>
    <name evidence="3" type="ORF">CRD36_17050</name>
</gene>
<dbReference type="OrthoDB" id="7300555at2"/>
<comment type="caution">
    <text evidence="3">The sequence shown here is derived from an EMBL/GenBank/DDBJ whole genome shotgun (WGS) entry which is preliminary data.</text>
</comment>
<feature type="compositionally biased region" description="Polar residues" evidence="1">
    <location>
        <begin position="1"/>
        <end position="18"/>
    </location>
</feature>
<protein>
    <recommendedName>
        <fullName evidence="2">RES domain-containing protein</fullName>
    </recommendedName>
</protein>
<evidence type="ECO:0000313" key="3">
    <source>
        <dbReference type="EMBL" id="PHZ83278.1"/>
    </source>
</evidence>
<proteinExistence type="predicted"/>
<accession>A0A2G4YLV2</accession>
<name>A0A2G4YLV2_9PROT</name>
<keyword evidence="4" id="KW-1185">Reference proteome</keyword>
<organism evidence="3 4">
    <name type="scientific">Paremcibacter congregatus</name>
    <dbReference type="NCBI Taxonomy" id="2043170"/>
    <lineage>
        <taxon>Bacteria</taxon>
        <taxon>Pseudomonadati</taxon>
        <taxon>Pseudomonadota</taxon>
        <taxon>Alphaproteobacteria</taxon>
        <taxon>Emcibacterales</taxon>
        <taxon>Emcibacteraceae</taxon>
        <taxon>Paremcibacter</taxon>
    </lineage>
</organism>
<evidence type="ECO:0000256" key="1">
    <source>
        <dbReference type="SAM" id="MobiDB-lite"/>
    </source>
</evidence>
<dbReference type="Proteomes" id="UP000229730">
    <property type="component" value="Unassembled WGS sequence"/>
</dbReference>
<evidence type="ECO:0000313" key="4">
    <source>
        <dbReference type="Proteomes" id="UP000229730"/>
    </source>
</evidence>
<dbReference type="AlphaFoldDB" id="A0A2G4YLV2"/>
<evidence type="ECO:0000259" key="2">
    <source>
        <dbReference type="SMART" id="SM00953"/>
    </source>
</evidence>
<sequence>MSSSAARPGRSNTGSPPRTTIPGACPRNRPRPFRGLSIFLNIWTPFVEKYSLPAPDRIKAAITPDIHGLVWRVVESQEQVATLDLVETLEEQALLEKLLEESKPPLPDGCAGLDYLLATPFRYPPLKWGSRFGSPYEPSLFYGAAQIPTALAETAYYRVLFWTGMATPPPSGALKTQHTVFSVPYRCAAGLSLNAAPFEECQDLLRHPTDYGATQYLGARLRALGVDGFTFVSARCPDRGLNIALFTPTALAAKRPREKQTWLCETSARHVMFSGPERGQGQGQLLKFDGEDFRIAAEAVPPALPPQ</sequence>